<name>A0A7C3YQ68_UNCW3</name>
<dbReference type="AlphaFoldDB" id="A0A7C3YQ68"/>
<evidence type="ECO:0000313" key="2">
    <source>
        <dbReference type="EMBL" id="HGE99491.1"/>
    </source>
</evidence>
<comment type="caution">
    <text evidence="2">The sequence shown here is derived from an EMBL/GenBank/DDBJ whole genome shotgun (WGS) entry which is preliminary data.</text>
</comment>
<gene>
    <name evidence="2" type="ORF">ENX07_05415</name>
</gene>
<feature type="domain" description="FlgD/Vpr Ig-like" evidence="1">
    <location>
        <begin position="474"/>
        <end position="539"/>
    </location>
</feature>
<proteinExistence type="predicted"/>
<sequence>MIFNLFLSLSLFSTPSYFEFLDYPQAGGRAGDSFYLYVVARKANGETDTSYNGRALLKTSLDGLWPWSYIYPPLLNFERGEVRCKAVVKIAQESLSIIAVDGIIRGETPRIIFSPNFPKKLLLTCPGETLLPGSPSGRYYSPQPQTAGEEFWGKVYLVDENFNVVRMRFDTVSLSTSDSFATLPSPVFLINGTARFNFLPRAKGLRFISAFDLSDTTILPCTSSLFLVRANTYSRLLLLLPGEDYQLGDTTSSPWLTPGKRGRALPQFVCDSFPVRIVCCDSFYNPTTGEDTVYLLSDFSFGYNPAPLGIRDSGRASVSFHFAGENQNLWAVSKKGLTTYRSFLTILPKASYLFVNYSDTILAGWESEINVLVLDRAGEAIPYKPVSFKVVKGHGKMLDSLILTDSLGWGKARFCLPIADLKDSISERDSILIRVDTIDTVIGIWVEVYDNEVMRGEIVAIPNPFGNLNQPTTKIIYHLRDNIDTKILIYDPFGNPIYKKRIKGGEMGARRGVNVVNWDGRDDKGNKVASGIYYVRVVSIAHTGRVFDKGYRIGVVW</sequence>
<evidence type="ECO:0000259" key="1">
    <source>
        <dbReference type="Pfam" id="PF13860"/>
    </source>
</evidence>
<reference evidence="2" key="1">
    <citation type="journal article" date="2020" name="mSystems">
        <title>Genome- and Community-Level Interaction Insights into Carbon Utilization and Element Cycling Functions of Hydrothermarchaeota in Hydrothermal Sediment.</title>
        <authorList>
            <person name="Zhou Z."/>
            <person name="Liu Y."/>
            <person name="Xu W."/>
            <person name="Pan J."/>
            <person name="Luo Z.H."/>
            <person name="Li M."/>
        </authorList>
    </citation>
    <scope>NUCLEOTIDE SEQUENCE [LARGE SCALE GENOMIC DNA]</scope>
    <source>
        <strain evidence="2">SpSt-906</strain>
    </source>
</reference>
<organism evidence="2">
    <name type="scientific">candidate division WOR-3 bacterium</name>
    <dbReference type="NCBI Taxonomy" id="2052148"/>
    <lineage>
        <taxon>Bacteria</taxon>
        <taxon>Bacteria division WOR-3</taxon>
    </lineage>
</organism>
<protein>
    <recommendedName>
        <fullName evidence="1">FlgD/Vpr Ig-like domain-containing protein</fullName>
    </recommendedName>
</protein>
<dbReference type="Gene3D" id="2.60.40.4070">
    <property type="match status" value="1"/>
</dbReference>
<dbReference type="InterPro" id="IPR025965">
    <property type="entry name" value="FlgD/Vpr_Ig-like"/>
</dbReference>
<accession>A0A7C3YQ68</accession>
<dbReference type="Pfam" id="PF13860">
    <property type="entry name" value="FlgD_ig"/>
    <property type="match status" value="1"/>
</dbReference>
<dbReference type="EMBL" id="DTMQ01000037">
    <property type="protein sequence ID" value="HGE99491.1"/>
    <property type="molecule type" value="Genomic_DNA"/>
</dbReference>